<dbReference type="InterPro" id="IPR001909">
    <property type="entry name" value="KRAB"/>
</dbReference>
<organism evidence="3 4">
    <name type="scientific">Apteryx mantelli</name>
    <name type="common">North Island brown kiwi</name>
    <dbReference type="NCBI Taxonomy" id="2696672"/>
    <lineage>
        <taxon>Eukaryota</taxon>
        <taxon>Metazoa</taxon>
        <taxon>Chordata</taxon>
        <taxon>Craniata</taxon>
        <taxon>Vertebrata</taxon>
        <taxon>Euteleostomi</taxon>
        <taxon>Archelosauria</taxon>
        <taxon>Archosauria</taxon>
        <taxon>Dinosauria</taxon>
        <taxon>Saurischia</taxon>
        <taxon>Theropoda</taxon>
        <taxon>Coelurosauria</taxon>
        <taxon>Aves</taxon>
        <taxon>Palaeognathae</taxon>
        <taxon>Apterygiformes</taxon>
        <taxon>Apterygidae</taxon>
        <taxon>Apteryx</taxon>
    </lineage>
</organism>
<keyword evidence="3" id="KW-1185">Reference proteome</keyword>
<feature type="domain" description="KRAB" evidence="2">
    <location>
        <begin position="9"/>
        <end position="80"/>
    </location>
</feature>
<dbReference type="InterPro" id="IPR050169">
    <property type="entry name" value="Krueppel_C2H2_ZnF"/>
</dbReference>
<dbReference type="OrthoDB" id="9892686at2759"/>
<gene>
    <name evidence="4" type="primary">LOC106496053</name>
</gene>
<dbReference type="InterPro" id="IPR036051">
    <property type="entry name" value="KRAB_dom_sf"/>
</dbReference>
<dbReference type="KEGG" id="aam:106496053"/>
<dbReference type="SUPFAM" id="SSF109640">
    <property type="entry name" value="KRAB domain (Kruppel-associated box)"/>
    <property type="match status" value="1"/>
</dbReference>
<dbReference type="CDD" id="cd07765">
    <property type="entry name" value="KRAB_A-box"/>
    <property type="match status" value="1"/>
</dbReference>
<dbReference type="AlphaFoldDB" id="A0A8B7JM16"/>
<dbReference type="PANTHER" id="PTHR23232:SF142">
    <property type="entry name" value="GASTRULA ZINC FINGER PROTEIN XLCGF57.1-LIKE-RELATED"/>
    <property type="match status" value="1"/>
</dbReference>
<evidence type="ECO:0000313" key="3">
    <source>
        <dbReference type="Proteomes" id="UP001652627"/>
    </source>
</evidence>
<dbReference type="Pfam" id="PF01352">
    <property type="entry name" value="KRAB"/>
    <property type="match status" value="1"/>
</dbReference>
<dbReference type="PROSITE" id="PS50805">
    <property type="entry name" value="KRAB"/>
    <property type="match status" value="1"/>
</dbReference>
<reference evidence="4" key="2">
    <citation type="submission" date="2025-08" db="UniProtKB">
        <authorList>
            <consortium name="RefSeq"/>
        </authorList>
    </citation>
    <scope>IDENTIFICATION</scope>
    <source>
        <tissue evidence="4">Blood</tissue>
    </source>
</reference>
<proteinExistence type="predicted"/>
<evidence type="ECO:0000259" key="2">
    <source>
        <dbReference type="PROSITE" id="PS50805"/>
    </source>
</evidence>
<feature type="compositionally biased region" description="Polar residues" evidence="1">
    <location>
        <begin position="202"/>
        <end position="211"/>
    </location>
</feature>
<dbReference type="Proteomes" id="UP001652627">
    <property type="component" value="Chromosome 2"/>
</dbReference>
<dbReference type="RefSeq" id="XP_013812090.2">
    <property type="nucleotide sequence ID" value="XM_013956636.2"/>
</dbReference>
<dbReference type="GO" id="GO:0006355">
    <property type="term" value="P:regulation of DNA-templated transcription"/>
    <property type="evidence" value="ECO:0007669"/>
    <property type="project" value="InterPro"/>
</dbReference>
<dbReference type="Gene3D" id="6.10.140.140">
    <property type="match status" value="1"/>
</dbReference>
<feature type="region of interest" description="Disordered" evidence="1">
    <location>
        <begin position="386"/>
        <end position="412"/>
    </location>
</feature>
<feature type="region of interest" description="Disordered" evidence="1">
    <location>
        <begin position="170"/>
        <end position="211"/>
    </location>
</feature>
<accession>A0A8B7JM16</accession>
<sequence length="555" mass="62919">MAGRAQELVTFEDIAVYLNRAEWETIEEWQRELYRGVMVANYELLTSLGYPGPKPDILYRMEHGEEPWVSTPESPAMWDGPNSPSPGAGGNVSWLVEHPSGWRPGAARDCVPEERMETLHRVALPGRRKTFPNSLSAGEQCMQWRLRSRRLLNKFKCVSGGSQLETVATDRGMMPTENQEQERTGSQPGKEVEVAEEEEVEPNQNQNQSTGLQLHPMVARQNKNPDSQECVCGDPKEKLQGSVQKRPYTSEEMRLYLANKKQNTEGLNEVILKDHCYCARNKTEFLSSTLFPHVLRDHDYCRNGKDVVTALRDHEYCQIQRSNCQAQMSGSQNRVYKGAGSANKSRAMIHRLVKRKSQLQMGRLIRKAKRILWRYKRFVSKRLRFPPGSSSADSFSEPAGSAAVSPARAEDNSMEETCRAVCLPVEQETVHPQSQNEDNPQERPLEAVHAPAGSFESTAALPPSNAVAEAKEEVARPVTYVEHVQQWACPIQRFEAKQNVEGFRFINSEYVSLHDAYEMVMRTVDQMLDRVCQTFELGGYAQCKDIWPIVIQIDS</sequence>
<evidence type="ECO:0000313" key="4">
    <source>
        <dbReference type="RefSeq" id="XP_013812090.2"/>
    </source>
</evidence>
<reference evidence="3" key="1">
    <citation type="submission" date="2025-05" db="UniProtKB">
        <authorList>
            <consortium name="RefSeq"/>
        </authorList>
    </citation>
    <scope>NUCLEOTIDE SEQUENCE [LARGE SCALE GENOMIC DNA]</scope>
</reference>
<dbReference type="PANTHER" id="PTHR23232">
    <property type="entry name" value="KRAB DOMAIN C2H2 ZINC FINGER"/>
    <property type="match status" value="1"/>
</dbReference>
<dbReference type="SMART" id="SM00349">
    <property type="entry name" value="KRAB"/>
    <property type="match status" value="1"/>
</dbReference>
<protein>
    <submittedName>
        <fullName evidence="4">Uncharacterized protein isoform X1</fullName>
    </submittedName>
</protein>
<evidence type="ECO:0000256" key="1">
    <source>
        <dbReference type="SAM" id="MobiDB-lite"/>
    </source>
</evidence>
<name>A0A8B7JM16_9AVES</name>
<dbReference type="GeneID" id="106496053"/>